<name>A0A382IFY5_9ZZZZ</name>
<dbReference type="PANTHER" id="PTHR48081:SF30">
    <property type="entry name" value="ACETYL-HYDROLASE LIPR-RELATED"/>
    <property type="match status" value="1"/>
</dbReference>
<reference evidence="3" key="1">
    <citation type="submission" date="2018-05" db="EMBL/GenBank/DDBJ databases">
        <authorList>
            <person name="Lanie J.A."/>
            <person name="Ng W.-L."/>
            <person name="Kazmierczak K.M."/>
            <person name="Andrzejewski T.M."/>
            <person name="Davidsen T.M."/>
            <person name="Wayne K.J."/>
            <person name="Tettelin H."/>
            <person name="Glass J.I."/>
            <person name="Rusch D."/>
            <person name="Podicherti R."/>
            <person name="Tsui H.-C.T."/>
            <person name="Winkler M.E."/>
        </authorList>
    </citation>
    <scope>NUCLEOTIDE SEQUENCE</scope>
</reference>
<dbReference type="InterPro" id="IPR029058">
    <property type="entry name" value="AB_hydrolase_fold"/>
</dbReference>
<dbReference type="GO" id="GO:0004806">
    <property type="term" value="F:triacylglycerol lipase activity"/>
    <property type="evidence" value="ECO:0007669"/>
    <property type="project" value="TreeGrafter"/>
</dbReference>
<dbReference type="EMBL" id="UINC01067163">
    <property type="protein sequence ID" value="SVB98570.1"/>
    <property type="molecule type" value="Genomic_DNA"/>
</dbReference>
<feature type="domain" description="BD-FAE-like" evidence="2">
    <location>
        <begin position="84"/>
        <end position="296"/>
    </location>
</feature>
<dbReference type="AlphaFoldDB" id="A0A382IFY5"/>
<sequence length="339" mass="37750">MNRIFCLLFTAMLCDAADPTSKTNANLQKILKRYPQADANKNGVLTLTEAKAFQKKRREREANRPKLKPTHADVVYGPHQRNRLDLWLVKSGKPTPLLVCIHGGGYRAGDKSQYQQQVNLIKRMHVAGISVASINYRFTEGGKNPLPISMHDAARAIQYLRHHAKKYNLNKSRFAATGSSAGACISLWLAFHEDLADSGNDNPILHESTRLIATVPVGGQPTLSQRTFEQWFGVKALVEHPAMRAIYGLPPGGKIKWTDELEAHAQVISPITYLTRGDPDCYMVYAGGDVPVDQSTHPGVWVHHPRLGLKLKEAMDRMGIESHVQYKSGPKVEGYQDQV</sequence>
<keyword evidence="1" id="KW-0378">Hydrolase</keyword>
<dbReference type="Pfam" id="PF20434">
    <property type="entry name" value="BD-FAE"/>
    <property type="match status" value="1"/>
</dbReference>
<protein>
    <recommendedName>
        <fullName evidence="2">BD-FAE-like domain-containing protein</fullName>
    </recommendedName>
</protein>
<dbReference type="Gene3D" id="3.40.50.1820">
    <property type="entry name" value="alpha/beta hydrolase"/>
    <property type="match status" value="1"/>
</dbReference>
<dbReference type="PANTHER" id="PTHR48081">
    <property type="entry name" value="AB HYDROLASE SUPERFAMILY PROTEIN C4A8.06C"/>
    <property type="match status" value="1"/>
</dbReference>
<dbReference type="InterPro" id="IPR050300">
    <property type="entry name" value="GDXG_lipolytic_enzyme"/>
</dbReference>
<dbReference type="InterPro" id="IPR049492">
    <property type="entry name" value="BD-FAE-like_dom"/>
</dbReference>
<organism evidence="3">
    <name type="scientific">marine metagenome</name>
    <dbReference type="NCBI Taxonomy" id="408172"/>
    <lineage>
        <taxon>unclassified sequences</taxon>
        <taxon>metagenomes</taxon>
        <taxon>ecological metagenomes</taxon>
    </lineage>
</organism>
<gene>
    <name evidence="3" type="ORF">METZ01_LOCUS251424</name>
</gene>
<evidence type="ECO:0000256" key="1">
    <source>
        <dbReference type="ARBA" id="ARBA00022801"/>
    </source>
</evidence>
<evidence type="ECO:0000259" key="2">
    <source>
        <dbReference type="Pfam" id="PF20434"/>
    </source>
</evidence>
<evidence type="ECO:0000313" key="3">
    <source>
        <dbReference type="EMBL" id="SVB98570.1"/>
    </source>
</evidence>
<proteinExistence type="predicted"/>
<feature type="non-terminal residue" evidence="3">
    <location>
        <position position="339"/>
    </location>
</feature>
<accession>A0A382IFY5</accession>
<dbReference type="SUPFAM" id="SSF53474">
    <property type="entry name" value="alpha/beta-Hydrolases"/>
    <property type="match status" value="1"/>
</dbReference>